<dbReference type="GO" id="GO:0046872">
    <property type="term" value="F:metal ion binding"/>
    <property type="evidence" value="ECO:0007669"/>
    <property type="project" value="UniProtKB-KW"/>
</dbReference>
<feature type="compositionally biased region" description="Basic and acidic residues" evidence="4">
    <location>
        <begin position="1"/>
        <end position="11"/>
    </location>
</feature>
<proteinExistence type="predicted"/>
<reference evidence="6 7" key="1">
    <citation type="submission" date="2018-08" db="EMBL/GenBank/DDBJ databases">
        <title>Draft genome of the lignicolous fungus Coniochaeta pulveracea.</title>
        <authorList>
            <person name="Borstlap C.J."/>
            <person name="De Witt R.N."/>
            <person name="Botha A."/>
            <person name="Volschenk H."/>
        </authorList>
    </citation>
    <scope>NUCLEOTIDE SEQUENCE [LARGE SCALE GENOMIC DNA]</scope>
    <source>
        <strain evidence="6 7">CAB683</strain>
    </source>
</reference>
<evidence type="ECO:0000313" key="7">
    <source>
        <dbReference type="Proteomes" id="UP000275385"/>
    </source>
</evidence>
<dbReference type="PANTHER" id="PTHR24216:SF8">
    <property type="entry name" value="PAXILLIN, ISOFORM F"/>
    <property type="match status" value="1"/>
</dbReference>
<dbReference type="SMART" id="SM00132">
    <property type="entry name" value="LIM"/>
    <property type="match status" value="3"/>
</dbReference>
<dbReference type="PANTHER" id="PTHR24216">
    <property type="entry name" value="PAXILLIN-RELATED"/>
    <property type="match status" value="1"/>
</dbReference>
<feature type="compositionally biased region" description="Low complexity" evidence="4">
    <location>
        <begin position="69"/>
        <end position="80"/>
    </location>
</feature>
<dbReference type="OrthoDB" id="15567at2759"/>
<dbReference type="Gene3D" id="2.10.110.10">
    <property type="entry name" value="Cysteine Rich Protein"/>
    <property type="match status" value="3"/>
</dbReference>
<organism evidence="6 7">
    <name type="scientific">Coniochaeta pulveracea</name>
    <dbReference type="NCBI Taxonomy" id="177199"/>
    <lineage>
        <taxon>Eukaryota</taxon>
        <taxon>Fungi</taxon>
        <taxon>Dikarya</taxon>
        <taxon>Ascomycota</taxon>
        <taxon>Pezizomycotina</taxon>
        <taxon>Sordariomycetes</taxon>
        <taxon>Sordariomycetidae</taxon>
        <taxon>Coniochaetales</taxon>
        <taxon>Coniochaetaceae</taxon>
        <taxon>Coniochaeta</taxon>
    </lineage>
</organism>
<keyword evidence="2 3" id="KW-0862">Zinc</keyword>
<keyword evidence="7" id="KW-1185">Reference proteome</keyword>
<dbReference type="FunFam" id="2.10.110.10:FF:000077">
    <property type="entry name" value="LIM domain protein"/>
    <property type="match status" value="1"/>
</dbReference>
<name>A0A420Y471_9PEZI</name>
<dbReference type="AlphaFoldDB" id="A0A420Y471"/>
<feature type="compositionally biased region" description="Polar residues" evidence="4">
    <location>
        <begin position="99"/>
        <end position="112"/>
    </location>
</feature>
<dbReference type="PROSITE" id="PS00478">
    <property type="entry name" value="LIM_DOMAIN_1"/>
    <property type="match status" value="1"/>
</dbReference>
<feature type="compositionally biased region" description="Polar residues" evidence="4">
    <location>
        <begin position="81"/>
        <end position="91"/>
    </location>
</feature>
<dbReference type="Pfam" id="PF00412">
    <property type="entry name" value="LIM"/>
    <property type="match status" value="3"/>
</dbReference>
<feature type="compositionally biased region" description="Polar residues" evidence="4">
    <location>
        <begin position="15"/>
        <end position="26"/>
    </location>
</feature>
<dbReference type="STRING" id="177199.A0A420Y471"/>
<feature type="region of interest" description="Disordered" evidence="4">
    <location>
        <begin position="1"/>
        <end position="135"/>
    </location>
</feature>
<accession>A0A420Y471</accession>
<feature type="compositionally biased region" description="Low complexity" evidence="4">
    <location>
        <begin position="649"/>
        <end position="661"/>
    </location>
</feature>
<feature type="compositionally biased region" description="Basic and acidic residues" evidence="4">
    <location>
        <begin position="277"/>
        <end position="292"/>
    </location>
</feature>
<dbReference type="CDD" id="cd08368">
    <property type="entry name" value="LIM"/>
    <property type="match status" value="1"/>
</dbReference>
<feature type="compositionally biased region" description="Polar residues" evidence="4">
    <location>
        <begin position="348"/>
        <end position="362"/>
    </location>
</feature>
<sequence>MFARKPKDGTRKVSPPSTTYMSNDQFASYLADLRNNRVNRPAGARPPPAPAAPISRRETSTAPIEAGRPSLTSLPPSDTSFIHQRSHSAAPSVTGRPSLATSVSSRYTTMTQGRDYIPDKQIPAKPLKPSEVVPSSKYIERGTRWMEKEEAVSLRQAMEDMDLRDELSALPDKEPENDEERRIYEAALNEAAELVWRHQNPGKVPQPGAAYRYRPHLRKNSYQHARAASAGLYGEEEVTPTGLARDCMARSVSGSSSSSGGCGSVRSRSSVNYSRKFSGDHGSRRESLERAGRSISTESKKGKTYSGIASGATFAAPGHRRRSSMKRDISGEIQKPFSGDQIWEEPESQTNTPQKPATNQAQDAEPLRALPRNPLNRVQFASGKPSATDTDPSPTLPPKTTVSKTEIHRNPPSQSRNPLYTKNTPSPTPTACNDSVPRIQGVEVRSEDIRQATSMKLSDRSAKLPTPSAVSDTPGRPIVSFDKNWKPAEEVAADKKMMPEDVSNKPSTIKFARRNPFARRQNQPTVDSQQQQQQQQSQKDQAKVIIPAVSVAEVPPPKEPASNARGSAPSIHIKDMCAPTIPNIAVSDADTDKKRINALPPVPTIAVSEANQRESSHNAAPPIPTIVLPGDDDNNNNSHPAPSIPILVTPDDTTSTTKPSSRPLPTPSSNPSPHRRGHWTPAPPPSQQHPSTRSSTLCGECSQPIIGRFVSLAGVSARFHPACFRCYTCGTPLEALEISPEPDAHREARLASPQTEEDADPRLRFYCHLDWHELFAPRCGSCTTPIHGEHIFALNKHYHFGHFFCAECGDPFTQGMTHIEKDGYAWCVSCQTKRTERRAPKCRACKGPVVGSFIRALGGEWHDECFRCGVCGGGFGDGQVFPVEGKGVLCTGCRVRELKA</sequence>
<feature type="domain" description="LIM zinc-binding" evidence="5">
    <location>
        <begin position="840"/>
        <end position="900"/>
    </location>
</feature>
<feature type="compositionally biased region" description="Basic and acidic residues" evidence="4">
    <location>
        <begin position="483"/>
        <end position="503"/>
    </location>
</feature>
<evidence type="ECO:0000256" key="2">
    <source>
        <dbReference type="ARBA" id="ARBA00022833"/>
    </source>
</evidence>
<comment type="caution">
    <text evidence="6">The sequence shown here is derived from an EMBL/GenBank/DDBJ whole genome shotgun (WGS) entry which is preliminary data.</text>
</comment>
<feature type="compositionally biased region" description="Low complexity" evidence="4">
    <location>
        <begin position="528"/>
        <end position="538"/>
    </location>
</feature>
<gene>
    <name evidence="6" type="ORF">DL546_005292</name>
</gene>
<dbReference type="EMBL" id="QVQW01000053">
    <property type="protein sequence ID" value="RKU42686.1"/>
    <property type="molecule type" value="Genomic_DNA"/>
</dbReference>
<dbReference type="Proteomes" id="UP000275385">
    <property type="component" value="Unassembled WGS sequence"/>
</dbReference>
<evidence type="ECO:0000256" key="4">
    <source>
        <dbReference type="SAM" id="MobiDB-lite"/>
    </source>
</evidence>
<evidence type="ECO:0000256" key="1">
    <source>
        <dbReference type="ARBA" id="ARBA00022723"/>
    </source>
</evidence>
<dbReference type="PROSITE" id="PS50023">
    <property type="entry name" value="LIM_DOMAIN_2"/>
    <property type="match status" value="3"/>
</dbReference>
<evidence type="ECO:0000313" key="6">
    <source>
        <dbReference type="EMBL" id="RKU42686.1"/>
    </source>
</evidence>
<dbReference type="GO" id="GO:0030695">
    <property type="term" value="F:GTPase regulator activity"/>
    <property type="evidence" value="ECO:0007669"/>
    <property type="project" value="UniProtKB-ARBA"/>
</dbReference>
<feature type="compositionally biased region" description="Polar residues" evidence="4">
    <location>
        <begin position="385"/>
        <end position="404"/>
    </location>
</feature>
<dbReference type="InterPro" id="IPR001781">
    <property type="entry name" value="Znf_LIM"/>
</dbReference>
<feature type="compositionally biased region" description="Low complexity" evidence="4">
    <location>
        <begin position="250"/>
        <end position="271"/>
    </location>
</feature>
<keyword evidence="1 3" id="KW-0479">Metal-binding</keyword>
<protein>
    <recommendedName>
        <fullName evidence="5">LIM zinc-binding domain-containing protein</fullName>
    </recommendedName>
</protein>
<feature type="compositionally biased region" description="Polar residues" evidence="4">
    <location>
        <begin position="688"/>
        <end position="697"/>
    </location>
</feature>
<keyword evidence="3" id="KW-0440">LIM domain</keyword>
<feature type="region of interest" description="Disordered" evidence="4">
    <location>
        <begin position="609"/>
        <end position="697"/>
    </location>
</feature>
<feature type="domain" description="LIM zinc-binding" evidence="5">
    <location>
        <begin position="696"/>
        <end position="765"/>
    </location>
</feature>
<feature type="region of interest" description="Disordered" evidence="4">
    <location>
        <begin position="250"/>
        <end position="542"/>
    </location>
</feature>
<feature type="compositionally biased region" description="Polar residues" evidence="4">
    <location>
        <begin position="411"/>
        <end position="433"/>
    </location>
</feature>
<feature type="domain" description="LIM zinc-binding" evidence="5">
    <location>
        <begin position="777"/>
        <end position="837"/>
    </location>
</feature>
<dbReference type="SUPFAM" id="SSF57716">
    <property type="entry name" value="Glucocorticoid receptor-like (DNA-binding domain)"/>
    <property type="match status" value="2"/>
</dbReference>
<evidence type="ECO:0000256" key="3">
    <source>
        <dbReference type="PROSITE-ProRule" id="PRU00125"/>
    </source>
</evidence>
<evidence type="ECO:0000259" key="5">
    <source>
        <dbReference type="PROSITE" id="PS50023"/>
    </source>
</evidence>